<dbReference type="AlphaFoldDB" id="A0A0Q3WZ44"/>
<evidence type="ECO:0000313" key="3">
    <source>
        <dbReference type="Proteomes" id="UP000051888"/>
    </source>
</evidence>
<keyword evidence="1" id="KW-1133">Transmembrane helix</keyword>
<feature type="transmembrane region" description="Helical" evidence="1">
    <location>
        <begin position="55"/>
        <end position="72"/>
    </location>
</feature>
<gene>
    <name evidence="2" type="ORF">AN964_13400</name>
</gene>
<keyword evidence="3" id="KW-1185">Reference proteome</keyword>
<dbReference type="Proteomes" id="UP000051888">
    <property type="component" value="Unassembled WGS sequence"/>
</dbReference>
<name>A0A0Q3WZ44_9BACI</name>
<keyword evidence="1" id="KW-0812">Transmembrane</keyword>
<comment type="caution">
    <text evidence="2">The sequence shown here is derived from an EMBL/GenBank/DDBJ whole genome shotgun (WGS) entry which is preliminary data.</text>
</comment>
<organism evidence="2 3">
    <name type="scientific">Heyndrickxia shackletonii</name>
    <dbReference type="NCBI Taxonomy" id="157838"/>
    <lineage>
        <taxon>Bacteria</taxon>
        <taxon>Bacillati</taxon>
        <taxon>Bacillota</taxon>
        <taxon>Bacilli</taxon>
        <taxon>Bacillales</taxon>
        <taxon>Bacillaceae</taxon>
        <taxon>Heyndrickxia</taxon>
    </lineage>
</organism>
<sequence>MKNGNIIFIKNLEQWTLEIIQQWESDFIKKKVILYNMECEQEKRVLAIRFFKNTLFNYEVGFIKLYFIYYFYS</sequence>
<proteinExistence type="predicted"/>
<reference evidence="2 3" key="1">
    <citation type="submission" date="2015-09" db="EMBL/GenBank/DDBJ databases">
        <title>Genome sequencing project for genomic taxonomy and phylogenomics of Bacillus-like bacteria.</title>
        <authorList>
            <person name="Liu B."/>
            <person name="Wang J."/>
            <person name="Zhu Y."/>
            <person name="Liu G."/>
            <person name="Chen Q."/>
            <person name="Chen Z."/>
            <person name="Lan J."/>
            <person name="Che J."/>
            <person name="Ge C."/>
            <person name="Shi H."/>
            <person name="Pan Z."/>
            <person name="Liu X."/>
        </authorList>
    </citation>
    <scope>NUCLEOTIDE SEQUENCE [LARGE SCALE GENOMIC DNA]</scope>
    <source>
        <strain evidence="2 3">LMG 18435</strain>
    </source>
</reference>
<evidence type="ECO:0000256" key="1">
    <source>
        <dbReference type="SAM" id="Phobius"/>
    </source>
</evidence>
<protein>
    <submittedName>
        <fullName evidence="2">Uncharacterized protein</fullName>
    </submittedName>
</protein>
<accession>A0A0Q3WZ44</accession>
<keyword evidence="1" id="KW-0472">Membrane</keyword>
<dbReference type="EMBL" id="LJJC01000004">
    <property type="protein sequence ID" value="KQL54394.1"/>
    <property type="molecule type" value="Genomic_DNA"/>
</dbReference>
<evidence type="ECO:0000313" key="2">
    <source>
        <dbReference type="EMBL" id="KQL54394.1"/>
    </source>
</evidence>